<comment type="caution">
    <text evidence="6">The sequence shown here is derived from an EMBL/GenBank/DDBJ whole genome shotgun (WGS) entry which is preliminary data.</text>
</comment>
<gene>
    <name evidence="6" type="ORF">EGT71_09275</name>
</gene>
<feature type="domain" description="Tip attachment protein J HDII-ins2" evidence="5">
    <location>
        <begin position="87"/>
        <end position="211"/>
    </location>
</feature>
<dbReference type="InterPro" id="IPR057587">
    <property type="entry name" value="GpJ_Ig_second"/>
</dbReference>
<dbReference type="InterPro" id="IPR055385">
    <property type="entry name" value="GpJ_HDII-ins2"/>
</dbReference>
<dbReference type="Pfam" id="PF24421">
    <property type="entry name" value="Ig_J"/>
    <property type="match status" value="1"/>
</dbReference>
<dbReference type="EMBL" id="RHXB01000005">
    <property type="protein sequence ID" value="RSE26610.1"/>
    <property type="molecule type" value="Genomic_DNA"/>
</dbReference>
<dbReference type="PANTHER" id="PTHR36251">
    <property type="entry name" value="FELS-1 PROPHAGE HOST SPECIFICITY PROTEIN-RELATED"/>
    <property type="match status" value="1"/>
</dbReference>
<evidence type="ECO:0000259" key="3">
    <source>
        <dbReference type="Pfam" id="PF24421"/>
    </source>
</evidence>
<proteinExistence type="predicted"/>
<dbReference type="Pfam" id="PF13550">
    <property type="entry name" value="Phage-tail_3"/>
    <property type="match status" value="1"/>
</dbReference>
<evidence type="ECO:0000259" key="2">
    <source>
        <dbReference type="Pfam" id="PF13550"/>
    </source>
</evidence>
<dbReference type="AlphaFoldDB" id="A0A3R9GAU4"/>
<evidence type="ECO:0000313" key="6">
    <source>
        <dbReference type="EMBL" id="RSE26610.1"/>
    </source>
</evidence>
<evidence type="ECO:0000259" key="1">
    <source>
        <dbReference type="Pfam" id="PF09327"/>
    </source>
</evidence>
<dbReference type="InterPro" id="IPR032876">
    <property type="entry name" value="J_dom"/>
</dbReference>
<accession>A0A3R9GAU4</accession>
<dbReference type="InterPro" id="IPR015406">
    <property type="entry name" value="GpJ_CSF"/>
</dbReference>
<feature type="domain" description="Tip attachment protein J second Ig-like" evidence="4">
    <location>
        <begin position="707"/>
        <end position="810"/>
    </location>
</feature>
<dbReference type="PANTHER" id="PTHR36251:SF2">
    <property type="entry name" value="GIFSY-2 PROPHAGE HOST SPECIFICITY PROTEIN J, PHAGE LAMBDA"/>
    <property type="match status" value="1"/>
</dbReference>
<dbReference type="InterPro" id="IPR055383">
    <property type="entry name" value="FN3-1_GpJ"/>
</dbReference>
<name>A0A3R9GAU4_9ENTR</name>
<evidence type="ECO:0000313" key="7">
    <source>
        <dbReference type="Proteomes" id="UP000275331"/>
    </source>
</evidence>
<dbReference type="OrthoDB" id="109844at2"/>
<dbReference type="Pfam" id="PF09327">
    <property type="entry name" value="Phage_Tail_Tip"/>
    <property type="match status" value="1"/>
</dbReference>
<evidence type="ECO:0000259" key="5">
    <source>
        <dbReference type="Pfam" id="PF24801"/>
    </source>
</evidence>
<dbReference type="Pfam" id="PF24489">
    <property type="entry name" value="Ig_J_second"/>
    <property type="match status" value="1"/>
</dbReference>
<dbReference type="Pfam" id="PF24801">
    <property type="entry name" value="FNIII-A_GpJ"/>
    <property type="match status" value="1"/>
</dbReference>
<reference evidence="6 7" key="1">
    <citation type="submission" date="2018-10" db="EMBL/GenBank/DDBJ databases">
        <title>Transmission dynamics of multidrug resistant bacteria on intensive care unit surfaces.</title>
        <authorList>
            <person name="D'Souza A.W."/>
            <person name="Potter R.F."/>
            <person name="Wallace M."/>
            <person name="Shupe A."/>
            <person name="Patel S."/>
            <person name="Sun S."/>
            <person name="Gul D."/>
            <person name="Kwon J.H."/>
            <person name="Andleeb S."/>
            <person name="Burnham C.-A.D."/>
            <person name="Dantas G."/>
        </authorList>
    </citation>
    <scope>NUCLEOTIDE SEQUENCE [LARGE SCALE GENOMIC DNA]</scope>
    <source>
        <strain evidence="6 7">AS_373</strain>
    </source>
</reference>
<organism evidence="6 7">
    <name type="scientific">Atlantibacter subterraneus</name>
    <dbReference type="NCBI Taxonomy" id="255519"/>
    <lineage>
        <taxon>Bacteria</taxon>
        <taxon>Pseudomonadati</taxon>
        <taxon>Pseudomonadota</taxon>
        <taxon>Gammaproteobacteria</taxon>
        <taxon>Enterobacterales</taxon>
        <taxon>Enterobacteriaceae</taxon>
        <taxon>Atlantibacter</taxon>
    </lineage>
</organism>
<feature type="domain" description="Tip attachment protein J central straight fiber" evidence="1">
    <location>
        <begin position="921"/>
        <end position="1061"/>
    </location>
</feature>
<dbReference type="Proteomes" id="UP000275331">
    <property type="component" value="Unassembled WGS sequence"/>
</dbReference>
<dbReference type="RefSeq" id="WP_125293494.1">
    <property type="nucleotide sequence ID" value="NZ_RHWZ01000005.1"/>
</dbReference>
<feature type="domain" description="Tip attachment protein J Fn3-1" evidence="3">
    <location>
        <begin position="606"/>
        <end position="705"/>
    </location>
</feature>
<protein>
    <submittedName>
        <fullName evidence="6">DUF1983 domain-containing protein</fullName>
    </submittedName>
</protein>
<feature type="domain" description="Tip attachment protein J" evidence="2">
    <location>
        <begin position="332"/>
        <end position="494"/>
    </location>
</feature>
<evidence type="ECO:0000259" key="4">
    <source>
        <dbReference type="Pfam" id="PF24489"/>
    </source>
</evidence>
<dbReference type="InterPro" id="IPR053171">
    <property type="entry name" value="Viral_Tip_Attach_Protein"/>
</dbReference>
<sequence length="1224" mass="132422">MSSGGGKASTPKLLDDNLKSKQFYRVLDLISEGPIYGPVDQSHLSSFMLNKTPITDSAGNVSVNGVSAAWRPGSEFQSPINGFSAIEATSIVNTEVTFNTPLVRTITDQDVTRVRLNIGVTGLVEQDTKGNQKNTSVTMVIETRVAGGAFIQQKVVTITGKISGEYLEAHVIDAPTTKPFDIRVRRITPDSNGDLLSNGTIWNSYSQITDDNLNYPFSAIAGAVIDRDQYRDTPSRTYHLRGLIVDVPDNYDPIARTYSGLWTGGFKKAWTNNPAWLFRELVKNTRFGLARRAGYIDVDDGALYILSQYCDQPVNDGYGGKEPRMTLNAYITEQASARDILDKIAGMFRGIALWDGLRLTVMLDTPQDPIATITNANVVDGKFSRSSVKRAEKYNGVVVSWTDPDNGWEQVKEYVSDDAMIARSGTYNETTLEAFGCTSRGQAWRAGKWLLETAKRESSRLTFQMARDAIAFTPGDVVEIMDNDYAGARLGGRIVSHSGANITVDADVSSLVSPGDNMSLMGSNGKFVKYPIVSVSGRVITLRSVPAWVRDGTVFAIAISEISVRLFRILSIAETEKNSVYSITAAQHDPNKQAIVDEGAVFEMPTDTLNGYRVPNIENLRILNTNSETVQVTATWETATTTKKLVFELYVYNESGAVVAQYETDQFRYDFYGLNAGNYMLGVRGRNENGMKGAETQVNLIIGAPLAPSSVIWTPGIFSADIVPVMCVTATSDTTFEFWYGGEHRVVNPALIEDQTQFLGRASQWNLHGLKADTTYYMYVRTRNAFGVSGFVESSGQASSDIPGMFEYIDEAVRDSEAFKNVQAGIDTNLDGILQNALANHGTVDRQFEQLGSVRAEIIVIRTTVASVDQALAQLTTSVSSQFDSVNATIIQQQTAISNNSQAISSLNTYVQSQIGDLSSAINQKMNAEVKSDGSAKASYTLNMGIVRNGVKYNTGFGMSIEPNGSGGYKSTAVFAADQFGIYSGSDPGSYEAAFFVFNGQVFLRSAFIQNASIDNTKIGQYIQSTNWDGTGNIGWHVNKSGFAYFTGVTVKGTVYASAGSFTGSVYATDGVFNGTVYATDGKFTGTVEASSFVGDVANGQVFADTGASSNEIRSFQYTDSSQNFLEKQIVVMAVVEHNNSQAQEGSTTVTITINGNAKSFDVYGPVGGSRPRGGSSTVMHSIRTTARVVTCSIQAATGLGGTGKILSPTMLIMRGAGSFAQTN</sequence>